<dbReference type="HOGENOM" id="CLU_1579553_0_0_1"/>
<gene>
    <name evidence="1" type="ORF">TSTA_124700</name>
</gene>
<dbReference type="AlphaFoldDB" id="B8MB50"/>
<dbReference type="EMBL" id="EQ962655">
    <property type="protein sequence ID" value="EED18751.1"/>
    <property type="molecule type" value="Genomic_DNA"/>
</dbReference>
<proteinExistence type="predicted"/>
<reference evidence="2" key="1">
    <citation type="journal article" date="2015" name="Genome Announc.">
        <title>Genome sequence of the AIDS-associated pathogen Penicillium marneffei (ATCC18224) and its near taxonomic relative Talaromyces stipitatus (ATCC10500).</title>
        <authorList>
            <person name="Nierman W.C."/>
            <person name="Fedorova-Abrams N.D."/>
            <person name="Andrianopoulos A."/>
        </authorList>
    </citation>
    <scope>NUCLEOTIDE SEQUENCE [LARGE SCALE GENOMIC DNA]</scope>
    <source>
        <strain evidence="2">ATCC 10500 / CBS 375.48 / QM 6759 / NRRL 1006</strain>
    </source>
</reference>
<sequence>MLSDPNPYEITFVTPSRKDNGILKLHLGEVHTSLPIRLTVPRHSSATLPVNKHSRVSVTRFAAKVHYGANFDSEGFREITRSHMNKWVRFKEDLSSTLGHDGRKKQLYNGSMLMRSSTLKTGIVEVKNVVFYVPGVYKIAFELQFESGELAGRTPWQTVEVQRVRKTAS</sequence>
<dbReference type="STRING" id="441959.B8MB50"/>
<evidence type="ECO:0000313" key="1">
    <source>
        <dbReference type="EMBL" id="EED18751.1"/>
    </source>
</evidence>
<name>B8MB50_TALSN</name>
<keyword evidence="2" id="KW-1185">Reference proteome</keyword>
<dbReference type="InParanoid" id="B8MB50"/>
<evidence type="ECO:0000313" key="2">
    <source>
        <dbReference type="Proteomes" id="UP000001745"/>
    </source>
</evidence>
<protein>
    <submittedName>
        <fullName evidence="1">Uncharacterized protein</fullName>
    </submittedName>
</protein>
<dbReference type="Proteomes" id="UP000001745">
    <property type="component" value="Unassembled WGS sequence"/>
</dbReference>
<accession>B8MB50</accession>
<dbReference type="VEuPathDB" id="FungiDB:TSTA_124700"/>
<dbReference type="GeneID" id="8100249"/>
<dbReference type="OrthoDB" id="4226180at2759"/>
<dbReference type="RefSeq" id="XP_002482743.1">
    <property type="nucleotide sequence ID" value="XM_002482698.1"/>
</dbReference>
<organism evidence="1 2">
    <name type="scientific">Talaromyces stipitatus (strain ATCC 10500 / CBS 375.48 / QM 6759 / NRRL 1006)</name>
    <name type="common">Penicillium stipitatum</name>
    <dbReference type="NCBI Taxonomy" id="441959"/>
    <lineage>
        <taxon>Eukaryota</taxon>
        <taxon>Fungi</taxon>
        <taxon>Dikarya</taxon>
        <taxon>Ascomycota</taxon>
        <taxon>Pezizomycotina</taxon>
        <taxon>Eurotiomycetes</taxon>
        <taxon>Eurotiomycetidae</taxon>
        <taxon>Eurotiales</taxon>
        <taxon>Trichocomaceae</taxon>
        <taxon>Talaromyces</taxon>
        <taxon>Talaromyces sect. Talaromyces</taxon>
    </lineage>
</organism>